<dbReference type="EMBL" id="CP018145">
    <property type="protein sequence ID" value="ASJ56582.1"/>
    <property type="molecule type" value="Genomic_DNA"/>
</dbReference>
<keyword evidence="2 8" id="KW-0813">Transport</keyword>
<feature type="transmembrane region" description="Helical" evidence="8">
    <location>
        <begin position="186"/>
        <end position="208"/>
    </location>
</feature>
<evidence type="ECO:0000256" key="5">
    <source>
        <dbReference type="ARBA" id="ARBA00022692"/>
    </source>
</evidence>
<feature type="domain" description="ABC transmembrane type-1" evidence="9">
    <location>
        <begin position="61"/>
        <end position="248"/>
    </location>
</feature>
<reference evidence="10 11" key="1">
    <citation type="submission" date="2016-11" db="EMBL/GenBank/DDBJ databases">
        <authorList>
            <person name="Jaros S."/>
            <person name="Januszkiewicz K."/>
            <person name="Wedrychowicz H."/>
        </authorList>
    </citation>
    <scope>NUCLEOTIDE SEQUENCE [LARGE SCALE GENOMIC DNA]</scope>
    <source>
        <strain evidence="10 11">NF2</strain>
    </source>
</reference>
<keyword evidence="4" id="KW-0997">Cell inner membrane</keyword>
<comment type="similarity">
    <text evidence="8">Belongs to the binding-protein-dependent transport system permease family.</text>
</comment>
<name>A0A220MNN6_9BACL</name>
<comment type="subcellular location">
    <subcellularLocation>
        <location evidence="1">Cell inner membrane</location>
        <topology evidence="1">Multi-pass membrane protein</topology>
    </subcellularLocation>
    <subcellularLocation>
        <location evidence="8">Cell membrane</location>
        <topology evidence="8">Multi-pass membrane protein</topology>
    </subcellularLocation>
</comment>
<dbReference type="AlphaFoldDB" id="A0A220MNN6"/>
<proteinExistence type="inferred from homology"/>
<dbReference type="Gene3D" id="1.10.3720.10">
    <property type="entry name" value="MetI-like"/>
    <property type="match status" value="1"/>
</dbReference>
<dbReference type="PANTHER" id="PTHR43357:SF4">
    <property type="entry name" value="INNER MEMBRANE ABC TRANSPORTER PERMEASE PROTEIN YDCV"/>
    <property type="match status" value="1"/>
</dbReference>
<dbReference type="RefSeq" id="WP_088910140.1">
    <property type="nucleotide sequence ID" value="NZ_CP018145.1"/>
</dbReference>
<evidence type="ECO:0000256" key="8">
    <source>
        <dbReference type="RuleBase" id="RU363032"/>
    </source>
</evidence>
<evidence type="ECO:0000256" key="2">
    <source>
        <dbReference type="ARBA" id="ARBA00022448"/>
    </source>
</evidence>
<keyword evidence="5 8" id="KW-0812">Transmembrane</keyword>
<gene>
    <name evidence="10" type="ORF">BP422_25415</name>
</gene>
<keyword evidence="3" id="KW-1003">Cell membrane</keyword>
<dbReference type="SUPFAM" id="SSF161098">
    <property type="entry name" value="MetI-like"/>
    <property type="match status" value="1"/>
</dbReference>
<feature type="transmembrane region" description="Helical" evidence="8">
    <location>
        <begin position="228"/>
        <end position="249"/>
    </location>
</feature>
<keyword evidence="6 8" id="KW-1133">Transmembrane helix</keyword>
<evidence type="ECO:0000256" key="7">
    <source>
        <dbReference type="ARBA" id="ARBA00023136"/>
    </source>
</evidence>
<evidence type="ECO:0000313" key="10">
    <source>
        <dbReference type="EMBL" id="ASJ56582.1"/>
    </source>
</evidence>
<feature type="transmembrane region" description="Helical" evidence="8">
    <location>
        <begin position="12"/>
        <end position="31"/>
    </location>
</feature>
<dbReference type="Pfam" id="PF00528">
    <property type="entry name" value="BPD_transp_1"/>
    <property type="match status" value="1"/>
</dbReference>
<accession>A0A220MNN6</accession>
<dbReference type="InterPro" id="IPR000515">
    <property type="entry name" value="MetI-like"/>
</dbReference>
<feature type="transmembrane region" description="Helical" evidence="8">
    <location>
        <begin position="65"/>
        <end position="89"/>
    </location>
</feature>
<protein>
    <submittedName>
        <fullName evidence="10">ABC transporter permease</fullName>
    </submittedName>
</protein>
<feature type="transmembrane region" description="Helical" evidence="8">
    <location>
        <begin position="96"/>
        <end position="118"/>
    </location>
</feature>
<evidence type="ECO:0000313" key="11">
    <source>
        <dbReference type="Proteomes" id="UP000197781"/>
    </source>
</evidence>
<dbReference type="GO" id="GO:0005886">
    <property type="term" value="C:plasma membrane"/>
    <property type="evidence" value="ECO:0007669"/>
    <property type="project" value="UniProtKB-SubCell"/>
</dbReference>
<organism evidence="10 11">
    <name type="scientific">Brevibacillus formosus</name>
    <dbReference type="NCBI Taxonomy" id="54913"/>
    <lineage>
        <taxon>Bacteria</taxon>
        <taxon>Bacillati</taxon>
        <taxon>Bacillota</taxon>
        <taxon>Bacilli</taxon>
        <taxon>Bacillales</taxon>
        <taxon>Paenibacillaceae</taxon>
        <taxon>Brevibacillus</taxon>
    </lineage>
</organism>
<dbReference type="PROSITE" id="PS50928">
    <property type="entry name" value="ABC_TM1"/>
    <property type="match status" value="1"/>
</dbReference>
<dbReference type="InterPro" id="IPR035906">
    <property type="entry name" value="MetI-like_sf"/>
</dbReference>
<sequence>MKRISLPSLSFALVMLYLFLPVAATILYSLATEWNSTVLPEGLTGKWFAELYADPRFLQAFGRSFLLSFLTTVVAVVIIVPAVFSIIVYAPRMERLVQLLVMLTYAVPGVIMAVGLIRTYSGNGIPMVIITAGAYLVGLLPYLYQGTRNSLLAMQARSLMEAAELLGASHWQAFVRIIVPNIMSGIFVSSLLSFSILFGEFVLINILVGGRYETLQMYLYAKLASSGHVASAITVTYFVLMAIITGLVVKFTRRSFARKEVP</sequence>
<evidence type="ECO:0000256" key="4">
    <source>
        <dbReference type="ARBA" id="ARBA00022519"/>
    </source>
</evidence>
<feature type="transmembrane region" description="Helical" evidence="8">
    <location>
        <begin position="124"/>
        <end position="144"/>
    </location>
</feature>
<evidence type="ECO:0000256" key="3">
    <source>
        <dbReference type="ARBA" id="ARBA00022475"/>
    </source>
</evidence>
<dbReference type="CDD" id="cd06261">
    <property type="entry name" value="TM_PBP2"/>
    <property type="match status" value="1"/>
</dbReference>
<evidence type="ECO:0000259" key="9">
    <source>
        <dbReference type="PROSITE" id="PS50928"/>
    </source>
</evidence>
<dbReference type="KEGG" id="bfm:BP422_25415"/>
<dbReference type="GO" id="GO:0055085">
    <property type="term" value="P:transmembrane transport"/>
    <property type="evidence" value="ECO:0007669"/>
    <property type="project" value="InterPro"/>
</dbReference>
<evidence type="ECO:0000256" key="1">
    <source>
        <dbReference type="ARBA" id="ARBA00004429"/>
    </source>
</evidence>
<keyword evidence="7 8" id="KW-0472">Membrane</keyword>
<dbReference type="PANTHER" id="PTHR43357">
    <property type="entry name" value="INNER MEMBRANE ABC TRANSPORTER PERMEASE PROTEIN YDCV"/>
    <property type="match status" value="1"/>
</dbReference>
<dbReference type="Proteomes" id="UP000197781">
    <property type="component" value="Chromosome"/>
</dbReference>
<evidence type="ECO:0000256" key="6">
    <source>
        <dbReference type="ARBA" id="ARBA00022989"/>
    </source>
</evidence>